<protein>
    <submittedName>
        <fullName evidence="2">DUF1127 domain-containing protein</fullName>
    </submittedName>
</protein>
<feature type="domain" description="YjiS-like" evidence="1">
    <location>
        <begin position="28"/>
        <end position="61"/>
    </location>
</feature>
<proteinExistence type="predicted"/>
<evidence type="ECO:0000313" key="2">
    <source>
        <dbReference type="EMBL" id="QDZ09401.1"/>
    </source>
</evidence>
<sequence length="85" mass="8813">MAFSLPGERSLAPATPANPFAAFARWIAKAQAARTRRAALAALLDLDHEQLNDLGVSRDDIVAALASGAQAGPILNAARARSAYA</sequence>
<dbReference type="InterPro" id="IPR009506">
    <property type="entry name" value="YjiS-like"/>
</dbReference>
<dbReference type="AlphaFoldDB" id="A0A5B8LMG9"/>
<dbReference type="RefSeq" id="WP_146288213.1">
    <property type="nucleotide sequence ID" value="NZ_CP042304.1"/>
</dbReference>
<dbReference type="Pfam" id="PF06568">
    <property type="entry name" value="YjiS-like"/>
    <property type="match status" value="1"/>
</dbReference>
<keyword evidence="3" id="KW-1185">Reference proteome</keyword>
<reference evidence="2 3" key="1">
    <citation type="submission" date="2019-07" db="EMBL/GenBank/DDBJ databases">
        <title>Full genome sequence of Devosia sp. Gsoil 520.</title>
        <authorList>
            <person name="Im W.-T."/>
        </authorList>
    </citation>
    <scope>NUCLEOTIDE SEQUENCE [LARGE SCALE GENOMIC DNA]</scope>
    <source>
        <strain evidence="2 3">Gsoil 520</strain>
    </source>
</reference>
<dbReference type="KEGG" id="dea:FPZ08_00745"/>
<accession>A0A5B8LMG9</accession>
<gene>
    <name evidence="2" type="ORF">FPZ08_00745</name>
</gene>
<dbReference type="OrthoDB" id="7951056at2"/>
<dbReference type="Proteomes" id="UP000315364">
    <property type="component" value="Chromosome"/>
</dbReference>
<organism evidence="2 3">
    <name type="scientific">Devosia ginsengisoli</name>
    <dbReference type="NCBI Taxonomy" id="400770"/>
    <lineage>
        <taxon>Bacteria</taxon>
        <taxon>Pseudomonadati</taxon>
        <taxon>Pseudomonadota</taxon>
        <taxon>Alphaproteobacteria</taxon>
        <taxon>Hyphomicrobiales</taxon>
        <taxon>Devosiaceae</taxon>
        <taxon>Devosia</taxon>
    </lineage>
</organism>
<dbReference type="EMBL" id="CP042304">
    <property type="protein sequence ID" value="QDZ09401.1"/>
    <property type="molecule type" value="Genomic_DNA"/>
</dbReference>
<evidence type="ECO:0000313" key="3">
    <source>
        <dbReference type="Proteomes" id="UP000315364"/>
    </source>
</evidence>
<evidence type="ECO:0000259" key="1">
    <source>
        <dbReference type="Pfam" id="PF06568"/>
    </source>
</evidence>
<name>A0A5B8LMG9_9HYPH</name>